<dbReference type="EMBL" id="CAKMTQ010000004">
    <property type="protein sequence ID" value="CAH1522785.1"/>
    <property type="molecule type" value="Genomic_DNA"/>
</dbReference>
<name>A0AAU9Q0Y5_9VIBR</name>
<comment type="caution">
    <text evidence="2">The sequence shown here is derived from an EMBL/GenBank/DDBJ whole genome shotgun (WGS) entry which is preliminary data.</text>
</comment>
<evidence type="ECO:0000313" key="3">
    <source>
        <dbReference type="Proteomes" id="UP001295420"/>
    </source>
</evidence>
<evidence type="ECO:0000313" key="2">
    <source>
        <dbReference type="EMBL" id="CAH1522785.1"/>
    </source>
</evidence>
<gene>
    <name evidence="2" type="ORF">THF1D04_120078</name>
</gene>
<dbReference type="AlphaFoldDB" id="A0AAU9Q0Y5"/>
<accession>A0AAU9Q0Y5</accession>
<feature type="transmembrane region" description="Helical" evidence="1">
    <location>
        <begin position="27"/>
        <end position="49"/>
    </location>
</feature>
<dbReference type="Proteomes" id="UP001295420">
    <property type="component" value="Unassembled WGS sequence"/>
</dbReference>
<sequence length="58" mass="6811">MHGWEKQSQQVRRSIMADKDFKEPYNIFYFLGFIAVLLIPTLPATLTWLRVMNGYAGF</sequence>
<organism evidence="2 3">
    <name type="scientific">Vibrio owensii</name>
    <dbReference type="NCBI Taxonomy" id="696485"/>
    <lineage>
        <taxon>Bacteria</taxon>
        <taxon>Pseudomonadati</taxon>
        <taxon>Pseudomonadota</taxon>
        <taxon>Gammaproteobacteria</taxon>
        <taxon>Vibrionales</taxon>
        <taxon>Vibrionaceae</taxon>
        <taxon>Vibrio</taxon>
    </lineage>
</organism>
<evidence type="ECO:0000256" key="1">
    <source>
        <dbReference type="SAM" id="Phobius"/>
    </source>
</evidence>
<keyword evidence="1" id="KW-1133">Transmembrane helix</keyword>
<keyword evidence="1" id="KW-0812">Transmembrane</keyword>
<protein>
    <submittedName>
        <fullName evidence="2">Uncharacterized protein</fullName>
    </submittedName>
</protein>
<proteinExistence type="predicted"/>
<keyword evidence="1" id="KW-0472">Membrane</keyword>
<reference evidence="2" key="1">
    <citation type="submission" date="2022-01" db="EMBL/GenBank/DDBJ databases">
        <authorList>
            <person name="Lagorce A."/>
        </authorList>
    </citation>
    <scope>NUCLEOTIDE SEQUENCE</scope>
    <source>
        <strain evidence="2">Th15_F1_D04</strain>
    </source>
</reference>